<gene>
    <name evidence="11" type="ORF">FRX31_002172</name>
</gene>
<keyword evidence="12" id="KW-1185">Reference proteome</keyword>
<dbReference type="InterPro" id="IPR036388">
    <property type="entry name" value="WH-like_DNA-bd_sf"/>
</dbReference>
<evidence type="ECO:0000256" key="3">
    <source>
        <dbReference type="ARBA" id="ARBA00023015"/>
    </source>
</evidence>
<feature type="domain" description="HSF-type DNA-binding" evidence="10">
    <location>
        <begin position="103"/>
        <end position="127"/>
    </location>
</feature>
<feature type="region of interest" description="Disordered" evidence="9">
    <location>
        <begin position="1"/>
        <end position="49"/>
    </location>
</feature>
<dbReference type="PRINTS" id="PR00056">
    <property type="entry name" value="HSFDOMAIN"/>
</dbReference>
<dbReference type="PANTHER" id="PTHR10015">
    <property type="entry name" value="HEAT SHOCK TRANSCRIPTION FACTOR"/>
    <property type="match status" value="1"/>
</dbReference>
<evidence type="ECO:0000256" key="1">
    <source>
        <dbReference type="ARBA" id="ARBA00004123"/>
    </source>
</evidence>
<evidence type="ECO:0000259" key="10">
    <source>
        <dbReference type="PROSITE" id="PS00434"/>
    </source>
</evidence>
<evidence type="ECO:0000256" key="2">
    <source>
        <dbReference type="ARBA" id="ARBA00022553"/>
    </source>
</evidence>
<proteinExistence type="inferred from homology"/>
<evidence type="ECO:0000256" key="9">
    <source>
        <dbReference type="SAM" id="MobiDB-lite"/>
    </source>
</evidence>
<feature type="region of interest" description="Disordered" evidence="9">
    <location>
        <begin position="255"/>
        <end position="280"/>
    </location>
</feature>
<dbReference type="PROSITE" id="PS00434">
    <property type="entry name" value="HSF_DOMAIN"/>
    <property type="match status" value="1"/>
</dbReference>
<comment type="similarity">
    <text evidence="8">Belongs to the HSF family.</text>
</comment>
<feature type="region of interest" description="Disordered" evidence="9">
    <location>
        <begin position="350"/>
        <end position="374"/>
    </location>
</feature>
<dbReference type="GO" id="GO:0005634">
    <property type="term" value="C:nucleus"/>
    <property type="evidence" value="ECO:0007669"/>
    <property type="project" value="UniProtKB-SubCell"/>
</dbReference>
<dbReference type="GO" id="GO:0000978">
    <property type="term" value="F:RNA polymerase II cis-regulatory region sequence-specific DNA binding"/>
    <property type="evidence" value="ECO:0007669"/>
    <property type="project" value="TreeGrafter"/>
</dbReference>
<comment type="caution">
    <text evidence="11">The sequence shown here is derived from an EMBL/GenBank/DDBJ whole genome shotgun (WGS) entry which is preliminary data.</text>
</comment>
<comment type="subcellular location">
    <subcellularLocation>
        <location evidence="1">Nucleus</location>
    </subcellularLocation>
</comment>
<dbReference type="SMART" id="SM00415">
    <property type="entry name" value="HSF"/>
    <property type="match status" value="1"/>
</dbReference>
<evidence type="ECO:0000256" key="7">
    <source>
        <dbReference type="ARBA" id="ARBA00023242"/>
    </source>
</evidence>
<keyword evidence="6" id="KW-0804">Transcription</keyword>
<dbReference type="EMBL" id="JABWDY010000266">
    <property type="protein sequence ID" value="KAF5208240.1"/>
    <property type="molecule type" value="Genomic_DNA"/>
</dbReference>
<keyword evidence="2" id="KW-0597">Phosphoprotein</keyword>
<dbReference type="GO" id="GO:0003700">
    <property type="term" value="F:DNA-binding transcription factor activity"/>
    <property type="evidence" value="ECO:0007669"/>
    <property type="project" value="InterPro"/>
</dbReference>
<reference evidence="11 12" key="1">
    <citation type="submission" date="2020-06" db="EMBL/GenBank/DDBJ databases">
        <title>Transcriptomic and genomic resources for Thalictrum thalictroides and T. hernandezii: Facilitating candidate gene discovery in an emerging model plant lineage.</title>
        <authorList>
            <person name="Arias T."/>
            <person name="Riano-Pachon D.M."/>
            <person name="Di Stilio V.S."/>
        </authorList>
    </citation>
    <scope>NUCLEOTIDE SEQUENCE [LARGE SCALE GENOMIC DNA]</scope>
    <source>
        <strain evidence="12">cv. WT478/WT964</strain>
        <tissue evidence="11">Leaves</tissue>
    </source>
</reference>
<evidence type="ECO:0000256" key="6">
    <source>
        <dbReference type="ARBA" id="ARBA00023163"/>
    </source>
</evidence>
<keyword evidence="7" id="KW-0539">Nucleus</keyword>
<dbReference type="Proteomes" id="UP000554482">
    <property type="component" value="Unassembled WGS sequence"/>
</dbReference>
<name>A0A7J6XHR1_THATH</name>
<dbReference type="InterPro" id="IPR036390">
    <property type="entry name" value="WH_DNA-bd_sf"/>
</dbReference>
<evidence type="ECO:0000256" key="8">
    <source>
        <dbReference type="RuleBase" id="RU004020"/>
    </source>
</evidence>
<keyword evidence="3" id="KW-0805">Transcription regulation</keyword>
<dbReference type="PANTHER" id="PTHR10015:SF322">
    <property type="entry name" value="HEAT STRESS TRANSCRIPTION FACTOR A-7A"/>
    <property type="match status" value="1"/>
</dbReference>
<evidence type="ECO:0000256" key="4">
    <source>
        <dbReference type="ARBA" id="ARBA00023016"/>
    </source>
</evidence>
<dbReference type="Gene3D" id="1.10.10.10">
    <property type="entry name" value="Winged helix-like DNA-binding domain superfamily/Winged helix DNA-binding domain"/>
    <property type="match status" value="1"/>
</dbReference>
<organism evidence="11 12">
    <name type="scientific">Thalictrum thalictroides</name>
    <name type="common">Rue-anemone</name>
    <name type="synonym">Anemone thalictroides</name>
    <dbReference type="NCBI Taxonomy" id="46969"/>
    <lineage>
        <taxon>Eukaryota</taxon>
        <taxon>Viridiplantae</taxon>
        <taxon>Streptophyta</taxon>
        <taxon>Embryophyta</taxon>
        <taxon>Tracheophyta</taxon>
        <taxon>Spermatophyta</taxon>
        <taxon>Magnoliopsida</taxon>
        <taxon>Ranunculales</taxon>
        <taxon>Ranunculaceae</taxon>
        <taxon>Thalictroideae</taxon>
        <taxon>Thalictrum</taxon>
    </lineage>
</organism>
<accession>A0A7J6XHR1</accession>
<dbReference type="GO" id="GO:0034605">
    <property type="term" value="P:cellular response to heat"/>
    <property type="evidence" value="ECO:0007669"/>
    <property type="project" value="TreeGrafter"/>
</dbReference>
<dbReference type="AlphaFoldDB" id="A0A7J6XHR1"/>
<keyword evidence="5" id="KW-0238">DNA-binding</keyword>
<dbReference type="GO" id="GO:0006357">
    <property type="term" value="P:regulation of transcription by RNA polymerase II"/>
    <property type="evidence" value="ECO:0007669"/>
    <property type="project" value="TreeGrafter"/>
</dbReference>
<dbReference type="Pfam" id="PF00447">
    <property type="entry name" value="HSF_DNA-bind"/>
    <property type="match status" value="1"/>
</dbReference>
<dbReference type="InterPro" id="IPR000232">
    <property type="entry name" value="HSF_DNA-bd"/>
</dbReference>
<sequence>MNPLGQVKEEFPGQSSSSSQSMESYNVLGPILPSQPMEGLQNAGPSTLPPQPMEGLHDAGPPPFLNKTFDMVDDPSTDPIVSWSRGSNSFVVWDPHTFSMSLLPRYFKHSNFSSFVRQLNTYGFRKVDPDRWEFANEGFLKGQKHILKNIRRRKAPSHPSLQQNALGACVEVGRFGLEGDIDQLRHDKQVLMTELVKMRQQQQNTRAHLQAMELRLQGTEQKQQQMMTFLARAMRNPTFLQQLVQQKDKRKELEEAVTKKRRRPIDMGHTDESSGSLLREDPNRFELQSFDDMCKFDGSELDTLALEMQGFSRAGKEEVFDELELELENGNKTLDELFWEELMCEKLGDEDAPTIDSAECGNHRSLGDLGSSSR</sequence>
<dbReference type="FunFam" id="1.10.10.10:FF:000057">
    <property type="entry name" value="Heat shock transcription factor 1"/>
    <property type="match status" value="1"/>
</dbReference>
<keyword evidence="4" id="KW-0346">Stress response</keyword>
<evidence type="ECO:0000256" key="5">
    <source>
        <dbReference type="ARBA" id="ARBA00023125"/>
    </source>
</evidence>
<evidence type="ECO:0000313" key="11">
    <source>
        <dbReference type="EMBL" id="KAF5208240.1"/>
    </source>
</evidence>
<dbReference type="SUPFAM" id="SSF46785">
    <property type="entry name" value="Winged helix' DNA-binding domain"/>
    <property type="match status" value="1"/>
</dbReference>
<dbReference type="OrthoDB" id="60033at2759"/>
<protein>
    <submittedName>
        <fullName evidence="11">Heat stress transcription factor a-2b</fullName>
    </submittedName>
</protein>
<evidence type="ECO:0000313" key="12">
    <source>
        <dbReference type="Proteomes" id="UP000554482"/>
    </source>
</evidence>